<evidence type="ECO:0000313" key="3">
    <source>
        <dbReference type="Proteomes" id="UP001454036"/>
    </source>
</evidence>
<feature type="region of interest" description="Disordered" evidence="1">
    <location>
        <begin position="125"/>
        <end position="164"/>
    </location>
</feature>
<proteinExistence type="predicted"/>
<organism evidence="2 3">
    <name type="scientific">Lithospermum erythrorhizon</name>
    <name type="common">Purple gromwell</name>
    <name type="synonym">Lithospermum officinale var. erythrorhizon</name>
    <dbReference type="NCBI Taxonomy" id="34254"/>
    <lineage>
        <taxon>Eukaryota</taxon>
        <taxon>Viridiplantae</taxon>
        <taxon>Streptophyta</taxon>
        <taxon>Embryophyta</taxon>
        <taxon>Tracheophyta</taxon>
        <taxon>Spermatophyta</taxon>
        <taxon>Magnoliopsida</taxon>
        <taxon>eudicotyledons</taxon>
        <taxon>Gunneridae</taxon>
        <taxon>Pentapetalae</taxon>
        <taxon>asterids</taxon>
        <taxon>lamiids</taxon>
        <taxon>Boraginales</taxon>
        <taxon>Boraginaceae</taxon>
        <taxon>Boraginoideae</taxon>
        <taxon>Lithospermeae</taxon>
        <taxon>Lithospermum</taxon>
    </lineage>
</organism>
<dbReference type="Proteomes" id="UP001454036">
    <property type="component" value="Unassembled WGS sequence"/>
</dbReference>
<dbReference type="AlphaFoldDB" id="A0AAV3RK99"/>
<evidence type="ECO:0000256" key="1">
    <source>
        <dbReference type="SAM" id="MobiDB-lite"/>
    </source>
</evidence>
<accession>A0AAV3RK99</accession>
<comment type="caution">
    <text evidence="2">The sequence shown here is derived from an EMBL/GenBank/DDBJ whole genome shotgun (WGS) entry which is preliminary data.</text>
</comment>
<gene>
    <name evidence="2" type="ORF">LIER_29225</name>
</gene>
<reference evidence="2 3" key="1">
    <citation type="submission" date="2024-01" db="EMBL/GenBank/DDBJ databases">
        <title>The complete chloroplast genome sequence of Lithospermum erythrorhizon: insights into the phylogenetic relationship among Boraginaceae species and the maternal lineages of purple gromwells.</title>
        <authorList>
            <person name="Okada T."/>
            <person name="Watanabe K."/>
        </authorList>
    </citation>
    <scope>NUCLEOTIDE SEQUENCE [LARGE SCALE GENOMIC DNA]</scope>
</reference>
<keyword evidence="3" id="KW-1185">Reference proteome</keyword>
<protein>
    <submittedName>
        <fullName evidence="2">Uncharacterized protein</fullName>
    </submittedName>
</protein>
<evidence type="ECO:0000313" key="2">
    <source>
        <dbReference type="EMBL" id="GAA0176186.1"/>
    </source>
</evidence>
<sequence length="304" mass="34020">MPVMMTGAILEEMIASITKMVEDIVKHMHRQEEALSYMAGKIHDHEQRTQAAEASLKILPPEVAFNTSNNARETPLTPPHQVPNMSRGQPVKVVKVPCVSGLFSTSAKSKDAATKEMGSIEQPLTSWNSKPQIDLPKVGNKNPRRKHGLEKIRGNKPNNHTQETRHIKPQIGLPEVGNKPPRRKDGLQEIGAISQTTVPKRPEVSNYKSIFHKLGASNKEKMMVFRRLGAASQATTPERPASTNPQQTPLHITIRRVHRPHVCKEGNKAAACKTCTLTMPQPLQQNDDNHQVENPIHQHWRLPY</sequence>
<name>A0AAV3RK99_LITER</name>
<dbReference type="EMBL" id="BAABME010009993">
    <property type="protein sequence ID" value="GAA0176186.1"/>
    <property type="molecule type" value="Genomic_DNA"/>
</dbReference>